<dbReference type="KEGG" id="pais:PFX98_21370"/>
<name>A0AA95SVG6_9BURK</name>
<sequence length="87" mass="9456">MRTQKTEAPTVAAVQGFGEQRSADRTDFASVNTERKAFASLQAAFALQGYALHRLTDGLLLVERWGYSRTVDGITQAAQLLAQIGGR</sequence>
<dbReference type="AlphaFoldDB" id="A0AA95SVG6"/>
<organism evidence="1 2">
    <name type="scientific">Paucibacter sediminis</name>
    <dbReference type="NCBI Taxonomy" id="3019553"/>
    <lineage>
        <taxon>Bacteria</taxon>
        <taxon>Pseudomonadati</taxon>
        <taxon>Pseudomonadota</taxon>
        <taxon>Betaproteobacteria</taxon>
        <taxon>Burkholderiales</taxon>
        <taxon>Sphaerotilaceae</taxon>
        <taxon>Roseateles</taxon>
    </lineage>
</organism>
<evidence type="ECO:0000313" key="1">
    <source>
        <dbReference type="EMBL" id="WIT11419.1"/>
    </source>
</evidence>
<dbReference type="EMBL" id="CP116346">
    <property type="protein sequence ID" value="WIT11419.1"/>
    <property type="molecule type" value="Genomic_DNA"/>
</dbReference>
<proteinExistence type="predicted"/>
<dbReference type="RefSeq" id="WP_285232501.1">
    <property type="nucleotide sequence ID" value="NZ_CP116346.1"/>
</dbReference>
<evidence type="ECO:0000313" key="2">
    <source>
        <dbReference type="Proteomes" id="UP001177769"/>
    </source>
</evidence>
<reference evidence="1" key="1">
    <citation type="submission" date="2023-01" db="EMBL/GenBank/DDBJ databases">
        <title>Whole genome sequence of Paucibacter sp. S2-9 isolated from pond sediment.</title>
        <authorList>
            <person name="Jung J.Y."/>
        </authorList>
    </citation>
    <scope>NUCLEOTIDE SEQUENCE</scope>
    <source>
        <strain evidence="1">S2-9</strain>
    </source>
</reference>
<gene>
    <name evidence="1" type="ORF">PFX98_21370</name>
</gene>
<protein>
    <submittedName>
        <fullName evidence="1">Uncharacterized protein</fullName>
    </submittedName>
</protein>
<keyword evidence="2" id="KW-1185">Reference proteome</keyword>
<dbReference type="Proteomes" id="UP001177769">
    <property type="component" value="Chromosome"/>
</dbReference>
<accession>A0AA95SVG6</accession>